<gene>
    <name evidence="2" type="ORF">AAJCM20276_09190</name>
</gene>
<feature type="signal peptide" evidence="1">
    <location>
        <begin position="1"/>
        <end position="26"/>
    </location>
</feature>
<feature type="chain" id="PRO_5027620288" evidence="1">
    <location>
        <begin position="27"/>
        <end position="133"/>
    </location>
</feature>
<dbReference type="RefSeq" id="WP_099349314.1">
    <property type="nucleotide sequence ID" value="NZ_AP023326.1"/>
</dbReference>
<dbReference type="Proteomes" id="UP000515220">
    <property type="component" value="Chromosome"/>
</dbReference>
<dbReference type="EMBL" id="AP023326">
    <property type="protein sequence ID" value="BCI66295.1"/>
    <property type="molecule type" value="Genomic_DNA"/>
</dbReference>
<evidence type="ECO:0000313" key="3">
    <source>
        <dbReference type="Proteomes" id="UP000515220"/>
    </source>
</evidence>
<accession>A0A6S6PHW9</accession>
<evidence type="ECO:0000256" key="1">
    <source>
        <dbReference type="SAM" id="SignalP"/>
    </source>
</evidence>
<reference evidence="2 3" key="1">
    <citation type="submission" date="2020-07" db="EMBL/GenBank/DDBJ databases">
        <title>Complete Genome Sequence of an acetic acid bacterium, Acetobacter aceti JCM20276.</title>
        <authorList>
            <person name="Hirose Y."/>
            <person name="Mihara H."/>
        </authorList>
    </citation>
    <scope>NUCLEOTIDE SEQUENCE [LARGE SCALE GENOMIC DNA]</scope>
    <source>
        <strain evidence="2 3">JCM20276</strain>
    </source>
</reference>
<keyword evidence="1" id="KW-0732">Signal</keyword>
<organism evidence="2 3">
    <name type="scientific">Acetobacter aceti</name>
    <dbReference type="NCBI Taxonomy" id="435"/>
    <lineage>
        <taxon>Bacteria</taxon>
        <taxon>Pseudomonadati</taxon>
        <taxon>Pseudomonadota</taxon>
        <taxon>Alphaproteobacteria</taxon>
        <taxon>Acetobacterales</taxon>
        <taxon>Acetobacteraceae</taxon>
        <taxon>Acetobacter</taxon>
        <taxon>Acetobacter subgen. Acetobacter</taxon>
    </lineage>
</organism>
<protein>
    <submittedName>
        <fullName evidence="2">Uncharacterized protein</fullName>
    </submittedName>
</protein>
<name>A0A6S6PHW9_ACEAC</name>
<sequence length="133" mass="14222">MRLRFAAACSVIVCGLSFGLNAPAQAAPKAEATEKVVHSAAFFSGDWSSMGTVVTIVANRAAGPASRLIVHLPQNLQKSGQDTFSLSQKSADEWSGIQNNVTLSFKLVSDNFGILSMVGDKPDHHFEMPLSRM</sequence>
<dbReference type="AlphaFoldDB" id="A0A6S6PHW9"/>
<proteinExistence type="predicted"/>
<evidence type="ECO:0000313" key="2">
    <source>
        <dbReference type="EMBL" id="BCI66295.1"/>
    </source>
</evidence>